<dbReference type="PROSITE" id="PS51313">
    <property type="entry name" value="VPS28_N"/>
    <property type="match status" value="1"/>
</dbReference>
<dbReference type="GO" id="GO:0031902">
    <property type="term" value="C:late endosome membrane"/>
    <property type="evidence" value="ECO:0007669"/>
    <property type="project" value="UniProtKB-SubCell"/>
</dbReference>
<keyword evidence="3 6" id="KW-0813">Transport</keyword>
<comment type="similarity">
    <text evidence="2">Belongs to the OsmC/Ohr family.</text>
</comment>
<dbReference type="PANTHER" id="PTHR12937:SF0">
    <property type="entry name" value="VACUOLAR PROTEIN SORTING-ASSOCIATED PROTEIN 28 HOMOLOG"/>
    <property type="match status" value="1"/>
</dbReference>
<dbReference type="SUPFAM" id="SSF140111">
    <property type="entry name" value="Endosomal sorting complex assembly domain"/>
    <property type="match status" value="1"/>
</dbReference>
<dbReference type="InterPro" id="IPR003718">
    <property type="entry name" value="OsmC/Ohr_fam"/>
</dbReference>
<protein>
    <recommendedName>
        <fullName evidence="11">Vacuolar protein sorting-associated protein 28</fullName>
    </recommendedName>
</protein>
<dbReference type="InterPro" id="IPR037206">
    <property type="entry name" value="VPS28_C_sf"/>
</dbReference>
<comment type="caution">
    <text evidence="9">The sequence shown here is derived from an EMBL/GenBank/DDBJ whole genome shotgun (WGS) entry which is preliminary data.</text>
</comment>
<dbReference type="Pfam" id="PF02566">
    <property type="entry name" value="OsmC"/>
    <property type="match status" value="1"/>
</dbReference>
<dbReference type="FunFam" id="1.20.120.1130:FF:000001">
    <property type="entry name" value="Vacuolar protein sorting-associated protein 28 homolog"/>
    <property type="match status" value="1"/>
</dbReference>
<dbReference type="InterPro" id="IPR007143">
    <property type="entry name" value="Vps28"/>
</dbReference>
<dbReference type="Gene3D" id="3.30.300.20">
    <property type="match status" value="1"/>
</dbReference>
<evidence type="ECO:0000256" key="1">
    <source>
        <dbReference type="ARBA" id="ARBA00004633"/>
    </source>
</evidence>
<dbReference type="SUPFAM" id="SSF82784">
    <property type="entry name" value="OsmC-like"/>
    <property type="match status" value="1"/>
</dbReference>
<evidence type="ECO:0000256" key="5">
    <source>
        <dbReference type="ARBA" id="ARBA00022927"/>
    </source>
</evidence>
<dbReference type="PANTHER" id="PTHR12937">
    <property type="entry name" value="VACUOLAR PROTEIN SORTING 28, ISOFORM 2 VPS28"/>
    <property type="match status" value="1"/>
</dbReference>
<dbReference type="Pfam" id="PF03997">
    <property type="entry name" value="VPS28"/>
    <property type="match status" value="1"/>
</dbReference>
<dbReference type="GO" id="GO:0044877">
    <property type="term" value="F:protein-containing complex binding"/>
    <property type="evidence" value="ECO:0007669"/>
    <property type="project" value="TreeGrafter"/>
</dbReference>
<dbReference type="Gene3D" id="1.20.120.1130">
    <property type="match status" value="1"/>
</dbReference>
<comment type="similarity">
    <text evidence="6">Belongs to the VPS28 family.</text>
</comment>
<dbReference type="InterPro" id="IPR036102">
    <property type="entry name" value="OsmC/Ohrsf"/>
</dbReference>
<proteinExistence type="inferred from homology"/>
<gene>
    <name evidence="9" type="ORF">RDB_LOCUS52920</name>
</gene>
<evidence type="ECO:0000259" key="7">
    <source>
        <dbReference type="PROSITE" id="PS51310"/>
    </source>
</evidence>
<sequence>MTTTSARMQFPVVDLDSEARLYSTNAEREKYESQATLFGIIVALEYLERAYVRDAINAAEYTPACTRLLSQYKTMLKLVGDSVPSVEEFMGRYNMDHPAALHRVQVGVPATIEHSSEQQGSAETAKWVAETTQSFITFMDALNLRLRAKDQLHPRLQELMTGYARFKDSAKWEGRGKIVSWLITLNAMKASDEISEDQARQTMLSAIRPSINLTARQSVFLAQRRTVISLAKTVYTAHATASGAGRNGSTKLDDGSLDIKLASPKEMGGSGQGNNPEQLFALGYASCFLGALQLVAKNKNAKLSDDVKIKAAVSIGEAKGSGGFGIGVELTAIGADAALVHEAHTVCPYSRILKEGAEVKLNIQ</sequence>
<evidence type="ECO:0000313" key="9">
    <source>
        <dbReference type="EMBL" id="CAE6449703.1"/>
    </source>
</evidence>
<dbReference type="GO" id="GO:0006979">
    <property type="term" value="P:response to oxidative stress"/>
    <property type="evidence" value="ECO:0007669"/>
    <property type="project" value="InterPro"/>
</dbReference>
<accession>A0A8H3GF22</accession>
<dbReference type="AlphaFoldDB" id="A0A8H3GF22"/>
<organism evidence="9 10">
    <name type="scientific">Rhizoctonia solani</name>
    <dbReference type="NCBI Taxonomy" id="456999"/>
    <lineage>
        <taxon>Eukaryota</taxon>
        <taxon>Fungi</taxon>
        <taxon>Dikarya</taxon>
        <taxon>Basidiomycota</taxon>
        <taxon>Agaricomycotina</taxon>
        <taxon>Agaricomycetes</taxon>
        <taxon>Cantharellales</taxon>
        <taxon>Ceratobasidiaceae</taxon>
        <taxon>Rhizoctonia</taxon>
    </lineage>
</organism>
<dbReference type="InterPro" id="IPR037202">
    <property type="entry name" value="ESCRT_assembly_dom"/>
</dbReference>
<evidence type="ECO:0008006" key="11">
    <source>
        <dbReference type="Google" id="ProtNLM"/>
    </source>
</evidence>
<dbReference type="InterPro" id="IPR038358">
    <property type="entry name" value="VPS28_N_sf"/>
</dbReference>
<dbReference type="EMBL" id="CAJMWY010000860">
    <property type="protein sequence ID" value="CAE6449703.1"/>
    <property type="molecule type" value="Genomic_DNA"/>
</dbReference>
<dbReference type="InterPro" id="IPR015946">
    <property type="entry name" value="KH_dom-like_a/b"/>
</dbReference>
<evidence type="ECO:0000256" key="3">
    <source>
        <dbReference type="ARBA" id="ARBA00022448"/>
    </source>
</evidence>
<dbReference type="GO" id="GO:0000813">
    <property type="term" value="C:ESCRT I complex"/>
    <property type="evidence" value="ECO:0007669"/>
    <property type="project" value="InterPro"/>
</dbReference>
<dbReference type="Gene3D" id="2.20.25.10">
    <property type="match status" value="1"/>
</dbReference>
<dbReference type="InterPro" id="IPR017898">
    <property type="entry name" value="VPS28_N"/>
</dbReference>
<evidence type="ECO:0000313" key="10">
    <source>
        <dbReference type="Proteomes" id="UP000663861"/>
    </source>
</evidence>
<feature type="domain" description="VPS28 C-terminal" evidence="7">
    <location>
        <begin position="123"/>
        <end position="218"/>
    </location>
</feature>
<evidence type="ECO:0000256" key="4">
    <source>
        <dbReference type="ARBA" id="ARBA00022753"/>
    </source>
</evidence>
<keyword evidence="5 6" id="KW-0653">Protein transport</keyword>
<dbReference type="GO" id="GO:0043328">
    <property type="term" value="P:protein transport to vacuole involved in ubiquitin-dependent protein catabolic process via the multivesicular body sorting pathway"/>
    <property type="evidence" value="ECO:0007669"/>
    <property type="project" value="TreeGrafter"/>
</dbReference>
<dbReference type="InterPro" id="IPR019953">
    <property type="entry name" value="OHR"/>
</dbReference>
<feature type="domain" description="VPS28 N-terminal" evidence="8">
    <location>
        <begin position="8"/>
        <end position="114"/>
    </location>
</feature>
<keyword evidence="4" id="KW-0967">Endosome</keyword>
<dbReference type="Proteomes" id="UP000663861">
    <property type="component" value="Unassembled WGS sequence"/>
</dbReference>
<evidence type="ECO:0000256" key="6">
    <source>
        <dbReference type="PROSITE-ProRule" id="PRU00642"/>
    </source>
</evidence>
<dbReference type="InterPro" id="IPR017899">
    <property type="entry name" value="VPS28_C"/>
</dbReference>
<reference evidence="9" key="1">
    <citation type="submission" date="2021-01" db="EMBL/GenBank/DDBJ databases">
        <authorList>
            <person name="Kaushik A."/>
        </authorList>
    </citation>
    <scope>NUCLEOTIDE SEQUENCE</scope>
    <source>
        <strain evidence="9">AG4-RS23</strain>
    </source>
</reference>
<dbReference type="NCBIfam" id="TIGR03561">
    <property type="entry name" value="organ_hyd_perox"/>
    <property type="match status" value="1"/>
</dbReference>
<evidence type="ECO:0000259" key="8">
    <source>
        <dbReference type="PROSITE" id="PS51313"/>
    </source>
</evidence>
<dbReference type="Gene3D" id="1.20.1440.200">
    <property type="match status" value="1"/>
</dbReference>
<evidence type="ECO:0000256" key="2">
    <source>
        <dbReference type="ARBA" id="ARBA00007378"/>
    </source>
</evidence>
<dbReference type="SUPFAM" id="SSF140427">
    <property type="entry name" value="VPS28 C-terminal domain-like"/>
    <property type="match status" value="1"/>
</dbReference>
<name>A0A8H3GF22_9AGAM</name>
<comment type="subcellular location">
    <subcellularLocation>
        <location evidence="1">Late endosome membrane</location>
        <topology evidence="1">Peripheral membrane protein</topology>
    </subcellularLocation>
</comment>
<dbReference type="PROSITE" id="PS51310">
    <property type="entry name" value="VPS28_C"/>
    <property type="match status" value="1"/>
</dbReference>